<evidence type="ECO:0000256" key="7">
    <source>
        <dbReference type="SAM" id="MobiDB-lite"/>
    </source>
</evidence>
<evidence type="ECO:0000256" key="3">
    <source>
        <dbReference type="ARBA" id="ARBA00022723"/>
    </source>
</evidence>
<accession>A0A939GZ98</accession>
<dbReference type="EMBL" id="JAFNME010000006">
    <property type="protein sequence ID" value="MBO1249025.1"/>
    <property type="molecule type" value="Genomic_DNA"/>
</dbReference>
<dbReference type="CDD" id="cd03426">
    <property type="entry name" value="NUDIX_CoAse_Nudt7"/>
    <property type="match status" value="1"/>
</dbReference>
<gene>
    <name evidence="9" type="ORF">J1777_04105</name>
</gene>
<evidence type="ECO:0000256" key="2">
    <source>
        <dbReference type="ARBA" id="ARBA00001946"/>
    </source>
</evidence>
<evidence type="ECO:0000313" key="10">
    <source>
        <dbReference type="Proteomes" id="UP000664731"/>
    </source>
</evidence>
<reference evidence="9" key="1">
    <citation type="submission" date="2021-03" db="EMBL/GenBank/DDBJ databases">
        <title>Comamonas denitrificans.</title>
        <authorList>
            <person name="Finster K."/>
        </authorList>
    </citation>
    <scope>NUCLEOTIDE SEQUENCE</scope>
    <source>
        <strain evidence="9">MM2021_4</strain>
    </source>
</reference>
<evidence type="ECO:0000256" key="4">
    <source>
        <dbReference type="ARBA" id="ARBA00022801"/>
    </source>
</evidence>
<comment type="cofactor">
    <cofactor evidence="1">
        <name>Mn(2+)</name>
        <dbReference type="ChEBI" id="CHEBI:29035"/>
    </cofactor>
</comment>
<evidence type="ECO:0000256" key="6">
    <source>
        <dbReference type="ARBA" id="ARBA00023211"/>
    </source>
</evidence>
<name>A0A939GZ98_9BURK</name>
<dbReference type="InterPro" id="IPR015797">
    <property type="entry name" value="NUDIX_hydrolase-like_dom_sf"/>
</dbReference>
<comment type="cofactor">
    <cofactor evidence="2">
        <name>Mg(2+)</name>
        <dbReference type="ChEBI" id="CHEBI:18420"/>
    </cofactor>
</comment>
<feature type="domain" description="Nudix hydrolase" evidence="8">
    <location>
        <begin position="71"/>
        <end position="201"/>
    </location>
</feature>
<dbReference type="Gene3D" id="3.90.79.10">
    <property type="entry name" value="Nucleoside Triphosphate Pyrophosphohydrolase"/>
    <property type="match status" value="1"/>
</dbReference>
<dbReference type="RefSeq" id="WP_207574572.1">
    <property type="nucleotide sequence ID" value="NZ_JAFNME010000006.1"/>
</dbReference>
<keyword evidence="4" id="KW-0378">Hydrolase</keyword>
<comment type="caution">
    <text evidence="9">The sequence shown here is derived from an EMBL/GenBank/DDBJ whole genome shotgun (WGS) entry which is preliminary data.</text>
</comment>
<keyword evidence="3" id="KW-0479">Metal-binding</keyword>
<dbReference type="SUPFAM" id="SSF55811">
    <property type="entry name" value="Nudix"/>
    <property type="match status" value="1"/>
</dbReference>
<keyword evidence="6" id="KW-0464">Manganese</keyword>
<evidence type="ECO:0000313" key="9">
    <source>
        <dbReference type="EMBL" id="MBO1249025.1"/>
    </source>
</evidence>
<protein>
    <submittedName>
        <fullName evidence="9">CoA pyrophosphatase</fullName>
    </submittedName>
</protein>
<dbReference type="GO" id="GO:0010945">
    <property type="term" value="F:coenzyme A diphosphatase activity"/>
    <property type="evidence" value="ECO:0007669"/>
    <property type="project" value="InterPro"/>
</dbReference>
<dbReference type="AlphaFoldDB" id="A0A939GZ98"/>
<evidence type="ECO:0000256" key="5">
    <source>
        <dbReference type="ARBA" id="ARBA00022842"/>
    </source>
</evidence>
<dbReference type="PROSITE" id="PS51462">
    <property type="entry name" value="NUDIX"/>
    <property type="match status" value="1"/>
</dbReference>
<dbReference type="Pfam" id="PF00293">
    <property type="entry name" value="NUDIX"/>
    <property type="match status" value="1"/>
</dbReference>
<evidence type="ECO:0000256" key="1">
    <source>
        <dbReference type="ARBA" id="ARBA00001936"/>
    </source>
</evidence>
<proteinExistence type="predicted"/>
<dbReference type="NCBIfam" id="NF007980">
    <property type="entry name" value="PRK10707.1"/>
    <property type="match status" value="1"/>
</dbReference>
<dbReference type="PANTHER" id="PTHR12992">
    <property type="entry name" value="NUDIX HYDROLASE"/>
    <property type="match status" value="1"/>
</dbReference>
<dbReference type="GO" id="GO:0046872">
    <property type="term" value="F:metal ion binding"/>
    <property type="evidence" value="ECO:0007669"/>
    <property type="project" value="UniProtKB-KW"/>
</dbReference>
<dbReference type="Proteomes" id="UP000664731">
    <property type="component" value="Unassembled WGS sequence"/>
</dbReference>
<keyword evidence="5" id="KW-0460">Magnesium</keyword>
<keyword evidence="10" id="KW-1185">Reference proteome</keyword>
<dbReference type="InterPro" id="IPR045121">
    <property type="entry name" value="CoAse"/>
</dbReference>
<dbReference type="InterPro" id="IPR000086">
    <property type="entry name" value="NUDIX_hydrolase_dom"/>
</dbReference>
<dbReference type="PANTHER" id="PTHR12992:SF11">
    <property type="entry name" value="MITOCHONDRIAL COENZYME A DIPHOSPHATASE NUDT8"/>
    <property type="match status" value="1"/>
</dbReference>
<evidence type="ECO:0000259" key="8">
    <source>
        <dbReference type="PROSITE" id="PS51462"/>
    </source>
</evidence>
<organism evidence="9 10">
    <name type="scientific">Comamonas denitrificans</name>
    <dbReference type="NCBI Taxonomy" id="117506"/>
    <lineage>
        <taxon>Bacteria</taxon>
        <taxon>Pseudomonadati</taxon>
        <taxon>Pseudomonadota</taxon>
        <taxon>Betaproteobacteria</taxon>
        <taxon>Burkholderiales</taxon>
        <taxon>Comamonadaceae</taxon>
        <taxon>Comamonas</taxon>
    </lineage>
</organism>
<sequence length="241" mass="26603">MSSPSSSPGFQRPVGIPSFDPRQVPISGRDSHLPAVAHQAQTEQALRQRFAKPPVWQPELRGEPAFVERPVAEAAVLLPLVQRTGGLTVLLTQRSAQLSSHSGQVAFPGGRTDPEDRDAIATALREAWEEVGLAPQRAQVLGSLPVYTTGSAFNVTPVVALVPPQPLKPNPQEVAQVFEVPLAFILDPANHQRHRMFWQGREREWFAMPYKDPHDPLGAEHFIWGATAGMLRNFYRFMAAQ</sequence>
<feature type="region of interest" description="Disordered" evidence="7">
    <location>
        <begin position="1"/>
        <end position="29"/>
    </location>
</feature>